<feature type="binding site" evidence="11">
    <location>
        <position position="163"/>
    </location>
    <ligand>
        <name>Mg(2+)</name>
        <dbReference type="ChEBI" id="CHEBI:18420"/>
    </ligand>
</feature>
<evidence type="ECO:0000256" key="10">
    <source>
        <dbReference type="ARBA" id="ARBA00023277"/>
    </source>
</evidence>
<feature type="site" description="Transition state stabilizer" evidence="11">
    <location>
        <position position="32"/>
    </location>
</feature>
<comment type="subcellular location">
    <subcellularLocation>
        <location evidence="11">Cytoplasm</location>
    </subcellularLocation>
</comment>
<evidence type="ECO:0000256" key="6">
    <source>
        <dbReference type="ARBA" id="ARBA00022777"/>
    </source>
</evidence>
<feature type="active site" description="Proton acceptor" evidence="11">
    <location>
        <position position="175"/>
    </location>
</feature>
<comment type="caution">
    <text evidence="16">The sequence shown here is derived from an EMBL/GenBank/DDBJ whole genome shotgun (WGS) entry which is preliminary data.</text>
</comment>
<feature type="domain" description="Galactokinase N-terminal" evidence="15">
    <location>
        <begin position="15"/>
        <end position="62"/>
    </location>
</feature>
<comment type="pathway">
    <text evidence="11">Carbohydrate metabolism; galactose metabolism.</text>
</comment>
<dbReference type="Proteomes" id="UP001168528">
    <property type="component" value="Unassembled WGS sequence"/>
</dbReference>
<dbReference type="InterPro" id="IPR000705">
    <property type="entry name" value="Galactokinase"/>
</dbReference>
<comment type="catalytic activity">
    <reaction evidence="11">
        <text>alpha-D-galactose + ATP = alpha-D-galactose 1-phosphate + ADP + H(+)</text>
        <dbReference type="Rhea" id="RHEA:13553"/>
        <dbReference type="ChEBI" id="CHEBI:15378"/>
        <dbReference type="ChEBI" id="CHEBI:28061"/>
        <dbReference type="ChEBI" id="CHEBI:30616"/>
        <dbReference type="ChEBI" id="CHEBI:58336"/>
        <dbReference type="ChEBI" id="CHEBI:456216"/>
        <dbReference type="EC" id="2.7.1.6"/>
    </reaction>
</comment>
<feature type="domain" description="GHMP kinase C-terminal" evidence="14">
    <location>
        <begin position="287"/>
        <end position="367"/>
    </location>
</feature>
<dbReference type="PRINTS" id="PR00473">
    <property type="entry name" value="GALCTOKINASE"/>
</dbReference>
<comment type="function">
    <text evidence="11">Catalyzes the transfer of the gamma-phosphate of ATP to D-galactose to form alpha-D-galactose-1-phosphate (Gal-1-P).</text>
</comment>
<dbReference type="InterPro" id="IPR013750">
    <property type="entry name" value="GHMP_kinase_C_dom"/>
</dbReference>
<evidence type="ECO:0000313" key="17">
    <source>
        <dbReference type="Proteomes" id="UP001168528"/>
    </source>
</evidence>
<feature type="binding site" evidence="11">
    <location>
        <position position="225"/>
    </location>
    <ligand>
        <name>substrate</name>
    </ligand>
</feature>
<evidence type="ECO:0000256" key="1">
    <source>
        <dbReference type="ARBA" id="ARBA00006566"/>
    </source>
</evidence>
<dbReference type="SUPFAM" id="SSF55060">
    <property type="entry name" value="GHMP Kinase, C-terminal domain"/>
    <property type="match status" value="1"/>
</dbReference>
<gene>
    <name evidence="11" type="primary">galK</name>
    <name evidence="16" type="ORF">Q0590_03565</name>
</gene>
<evidence type="ECO:0000259" key="14">
    <source>
        <dbReference type="Pfam" id="PF08544"/>
    </source>
</evidence>
<dbReference type="InterPro" id="IPR006204">
    <property type="entry name" value="GHMP_kinase_N_dom"/>
</dbReference>
<evidence type="ECO:0000259" key="13">
    <source>
        <dbReference type="Pfam" id="PF00288"/>
    </source>
</evidence>
<dbReference type="EMBL" id="JAUKPO010000001">
    <property type="protein sequence ID" value="MDO1445311.1"/>
    <property type="molecule type" value="Genomic_DNA"/>
</dbReference>
<evidence type="ECO:0000256" key="9">
    <source>
        <dbReference type="ARBA" id="ARBA00023144"/>
    </source>
</evidence>
<dbReference type="PROSITE" id="PS00627">
    <property type="entry name" value="GHMP_KINASES_ATP"/>
    <property type="match status" value="1"/>
</dbReference>
<feature type="binding site" evidence="11">
    <location>
        <begin position="38"/>
        <end position="41"/>
    </location>
    <ligand>
        <name>substrate</name>
    </ligand>
</feature>
<evidence type="ECO:0000259" key="15">
    <source>
        <dbReference type="Pfam" id="PF10509"/>
    </source>
</evidence>
<evidence type="ECO:0000256" key="7">
    <source>
        <dbReference type="ARBA" id="ARBA00022840"/>
    </source>
</evidence>
<dbReference type="GO" id="GO:0004335">
    <property type="term" value="F:galactokinase activity"/>
    <property type="evidence" value="ECO:0007669"/>
    <property type="project" value="UniProtKB-EC"/>
</dbReference>
<feature type="binding site" evidence="11">
    <location>
        <position position="131"/>
    </location>
    <ligand>
        <name>Mg(2+)</name>
        <dbReference type="ChEBI" id="CHEBI:18420"/>
    </ligand>
</feature>
<keyword evidence="9 11" id="KW-0299">Galactose metabolism</keyword>
<keyword evidence="7 11" id="KW-0067">ATP-binding</keyword>
<keyword evidence="4 11" id="KW-0479">Metal-binding</keyword>
<dbReference type="InterPro" id="IPR019539">
    <property type="entry name" value="GalKase_N"/>
</dbReference>
<evidence type="ECO:0000256" key="4">
    <source>
        <dbReference type="ARBA" id="ARBA00022723"/>
    </source>
</evidence>
<dbReference type="Pfam" id="PF10509">
    <property type="entry name" value="GalKase_gal_bdg"/>
    <property type="match status" value="1"/>
</dbReference>
<evidence type="ECO:0000256" key="11">
    <source>
        <dbReference type="HAMAP-Rule" id="MF_00246"/>
    </source>
</evidence>
<feature type="binding site" evidence="11">
    <location>
        <begin position="125"/>
        <end position="131"/>
    </location>
    <ligand>
        <name>ATP</name>
        <dbReference type="ChEBI" id="CHEBI:30616"/>
    </ligand>
</feature>
<dbReference type="Gene3D" id="3.30.230.10">
    <property type="match status" value="1"/>
</dbReference>
<protein>
    <recommendedName>
        <fullName evidence="11 12">Galactokinase</fullName>
        <ecNumber evidence="11 12">2.7.1.6</ecNumber>
    </recommendedName>
    <alternativeName>
        <fullName evidence="11">Galactose kinase</fullName>
    </alternativeName>
</protein>
<keyword evidence="8 11" id="KW-0460">Magnesium</keyword>
<dbReference type="InterPro" id="IPR019741">
    <property type="entry name" value="Galactokinase_CS"/>
</dbReference>
<dbReference type="NCBIfam" id="NF003705">
    <property type="entry name" value="PRK05322.1"/>
    <property type="match status" value="1"/>
</dbReference>
<proteinExistence type="inferred from homology"/>
<evidence type="ECO:0000256" key="3">
    <source>
        <dbReference type="ARBA" id="ARBA00022679"/>
    </source>
</evidence>
<reference evidence="16" key="1">
    <citation type="submission" date="2023-07" db="EMBL/GenBank/DDBJ databases">
        <title>The genome sequence of Rhodocytophaga aerolata KACC 12507.</title>
        <authorList>
            <person name="Zhang X."/>
        </authorList>
    </citation>
    <scope>NUCLEOTIDE SEQUENCE</scope>
    <source>
        <strain evidence="16">KACC 12507</strain>
    </source>
</reference>
<dbReference type="SUPFAM" id="SSF54211">
    <property type="entry name" value="Ribosomal protein S5 domain 2-like"/>
    <property type="match status" value="1"/>
</dbReference>
<evidence type="ECO:0000256" key="2">
    <source>
        <dbReference type="ARBA" id="ARBA00022490"/>
    </source>
</evidence>
<evidence type="ECO:0000313" key="16">
    <source>
        <dbReference type="EMBL" id="MDO1445311.1"/>
    </source>
</evidence>
<dbReference type="InterPro" id="IPR036554">
    <property type="entry name" value="GHMP_kinase_C_sf"/>
</dbReference>
<organism evidence="16 17">
    <name type="scientific">Rhodocytophaga aerolata</name>
    <dbReference type="NCBI Taxonomy" id="455078"/>
    <lineage>
        <taxon>Bacteria</taxon>
        <taxon>Pseudomonadati</taxon>
        <taxon>Bacteroidota</taxon>
        <taxon>Cytophagia</taxon>
        <taxon>Cytophagales</taxon>
        <taxon>Rhodocytophagaceae</taxon>
        <taxon>Rhodocytophaga</taxon>
    </lineage>
</organism>
<dbReference type="PANTHER" id="PTHR10457">
    <property type="entry name" value="MEVALONATE KINASE/GALACTOKINASE"/>
    <property type="match status" value="1"/>
</dbReference>
<dbReference type="InterPro" id="IPR020568">
    <property type="entry name" value="Ribosomal_Su5_D2-typ_SF"/>
</dbReference>
<evidence type="ECO:0000256" key="5">
    <source>
        <dbReference type="ARBA" id="ARBA00022741"/>
    </source>
</evidence>
<dbReference type="InterPro" id="IPR014721">
    <property type="entry name" value="Ribsml_uS5_D2-typ_fold_subgr"/>
</dbReference>
<sequence>MSTAATDIVSHLEEVFKQHFHTKPIIVRSPGRVNLIGEHTDYNEGFVLPAAVDKAAYVALTPRQDDYYNWVAADLNDTYSGKLPDIQKSDKGWPNYLSGMVQQLVKAGHKIRGFDCVISANVPIGAGMSSSAALECAVGFALSEAFNLNISRIELVKLGQKVENEFVGVKSGIMDQFASVFGKKDHVIRLDCRSLEYEYFPFKMQDIRIVLCDTGVKHSLVATEYNTRREQCEAGVKLLQSYYPEIKSLRDVSLEQLELHRMEMEPVIYNRCLYVVEEIARLLLATEDLQRGDMASFGNRMYLTHYGLRDLYEVSCPELDYLVEFTEKEDIVLGSRMMGGGFGGCTINLVKEENIEAFFDRISKAYKQQTGINLKIYDGKIEDGTSVIKR</sequence>
<evidence type="ECO:0000256" key="12">
    <source>
        <dbReference type="NCBIfam" id="TIGR00131"/>
    </source>
</evidence>
<accession>A0ABT8QZP4</accession>
<dbReference type="HAMAP" id="MF_00246">
    <property type="entry name" value="Galactokinase"/>
    <property type="match status" value="1"/>
</dbReference>
<dbReference type="PRINTS" id="PR00959">
    <property type="entry name" value="MEVGALKINASE"/>
</dbReference>
<name>A0ABT8QZP4_9BACT</name>
<keyword evidence="6 11" id="KW-0418">Kinase</keyword>
<keyword evidence="3 11" id="KW-0808">Transferase</keyword>
<dbReference type="PIRSF" id="PIRSF000530">
    <property type="entry name" value="Galactokinase"/>
    <property type="match status" value="1"/>
</dbReference>
<dbReference type="Gene3D" id="3.30.70.890">
    <property type="entry name" value="GHMP kinase, C-terminal domain"/>
    <property type="match status" value="1"/>
</dbReference>
<keyword evidence="17" id="KW-1185">Reference proteome</keyword>
<feature type="domain" description="GHMP kinase N-terminal" evidence="13">
    <location>
        <begin position="95"/>
        <end position="183"/>
    </location>
</feature>
<dbReference type="EC" id="2.7.1.6" evidence="11 12"/>
<comment type="caution">
    <text evidence="11">Lacks conserved residue(s) required for the propagation of feature annotation.</text>
</comment>
<keyword evidence="5 11" id="KW-0547">Nucleotide-binding</keyword>
<dbReference type="PANTHER" id="PTHR10457:SF7">
    <property type="entry name" value="GALACTOKINASE-RELATED"/>
    <property type="match status" value="1"/>
</dbReference>
<dbReference type="NCBIfam" id="TIGR00131">
    <property type="entry name" value="gal_kin"/>
    <property type="match status" value="1"/>
</dbReference>
<evidence type="ECO:0000256" key="8">
    <source>
        <dbReference type="ARBA" id="ARBA00022842"/>
    </source>
</evidence>
<keyword evidence="2 11" id="KW-0963">Cytoplasm</keyword>
<dbReference type="PROSITE" id="PS00106">
    <property type="entry name" value="GALACTOKINASE"/>
    <property type="match status" value="1"/>
</dbReference>
<comment type="similarity">
    <text evidence="1 11">Belongs to the GHMP kinase family. GalK subfamily.</text>
</comment>
<dbReference type="InterPro" id="IPR006206">
    <property type="entry name" value="Mevalonate/galactokinase"/>
</dbReference>
<dbReference type="Pfam" id="PF08544">
    <property type="entry name" value="GHMP_kinases_C"/>
    <property type="match status" value="1"/>
</dbReference>
<keyword evidence="10 11" id="KW-0119">Carbohydrate metabolism</keyword>
<dbReference type="Pfam" id="PF00288">
    <property type="entry name" value="GHMP_kinases_N"/>
    <property type="match status" value="1"/>
</dbReference>
<dbReference type="InterPro" id="IPR006203">
    <property type="entry name" value="GHMP_knse_ATP-bd_CS"/>
</dbReference>
<dbReference type="InterPro" id="IPR022963">
    <property type="entry name" value="Galactokinase_bac"/>
</dbReference>
<dbReference type="RefSeq" id="WP_302036100.1">
    <property type="nucleotide sequence ID" value="NZ_JAUKPO010000001.1"/>
</dbReference>